<dbReference type="InterPro" id="IPR054814">
    <property type="entry name" value="HmcB"/>
</dbReference>
<keyword evidence="8" id="KW-0812">Transmembrane</keyword>
<dbReference type="SUPFAM" id="SSF54862">
    <property type="entry name" value="4Fe-4S ferredoxins"/>
    <property type="match status" value="1"/>
</dbReference>
<gene>
    <name evidence="10" type="ORF">EPICR_170012</name>
</gene>
<evidence type="ECO:0000313" key="10">
    <source>
        <dbReference type="EMBL" id="VEN73397.1"/>
    </source>
</evidence>
<protein>
    <submittedName>
        <fullName evidence="10">HMC operon ORF 2 protein</fullName>
    </submittedName>
</protein>
<dbReference type="GO" id="GO:0030313">
    <property type="term" value="C:cell envelope"/>
    <property type="evidence" value="ECO:0007669"/>
    <property type="project" value="UniProtKB-SubCell"/>
</dbReference>
<keyword evidence="5" id="KW-0408">Iron</keyword>
<dbReference type="GO" id="GO:0051539">
    <property type="term" value="F:4 iron, 4 sulfur cluster binding"/>
    <property type="evidence" value="ECO:0007669"/>
    <property type="project" value="UniProtKB-KW"/>
</dbReference>
<dbReference type="NCBIfam" id="NF045715">
    <property type="entry name" value="sulf_resp_HmcB"/>
    <property type="match status" value="1"/>
</dbReference>
<dbReference type="PROSITE" id="PS51379">
    <property type="entry name" value="4FE4S_FER_2"/>
    <property type="match status" value="2"/>
</dbReference>
<feature type="coiled-coil region" evidence="7">
    <location>
        <begin position="310"/>
        <end position="352"/>
    </location>
</feature>
<evidence type="ECO:0000256" key="3">
    <source>
        <dbReference type="ARBA" id="ARBA00022723"/>
    </source>
</evidence>
<evidence type="ECO:0000256" key="7">
    <source>
        <dbReference type="SAM" id="Coils"/>
    </source>
</evidence>
<dbReference type="InterPro" id="IPR006311">
    <property type="entry name" value="TAT_signal"/>
</dbReference>
<evidence type="ECO:0000256" key="4">
    <source>
        <dbReference type="ARBA" id="ARBA00022737"/>
    </source>
</evidence>
<dbReference type="PROSITE" id="PS51318">
    <property type="entry name" value="TAT"/>
    <property type="match status" value="1"/>
</dbReference>
<evidence type="ECO:0000256" key="8">
    <source>
        <dbReference type="SAM" id="Phobius"/>
    </source>
</evidence>
<keyword evidence="6" id="KW-0411">Iron-sulfur</keyword>
<dbReference type="InterPro" id="IPR051555">
    <property type="entry name" value="FDH_Electron_Transfer_Unit"/>
</dbReference>
<dbReference type="Pfam" id="PF13247">
    <property type="entry name" value="Fer4_11"/>
    <property type="match status" value="1"/>
</dbReference>
<dbReference type="InterPro" id="IPR017900">
    <property type="entry name" value="4Fe4S_Fe_S_CS"/>
</dbReference>
<evidence type="ECO:0000256" key="2">
    <source>
        <dbReference type="ARBA" id="ARBA00022485"/>
    </source>
</evidence>
<accession>A0A484HJK5</accession>
<feature type="domain" description="4Fe-4S ferredoxin-type" evidence="9">
    <location>
        <begin position="138"/>
        <end position="167"/>
    </location>
</feature>
<dbReference type="InterPro" id="IPR017896">
    <property type="entry name" value="4Fe4S_Fe-S-bd"/>
</dbReference>
<evidence type="ECO:0000256" key="1">
    <source>
        <dbReference type="ARBA" id="ARBA00004196"/>
    </source>
</evidence>
<keyword evidence="4" id="KW-0677">Repeat</keyword>
<dbReference type="GO" id="GO:0046872">
    <property type="term" value="F:metal ion binding"/>
    <property type="evidence" value="ECO:0007669"/>
    <property type="project" value="UniProtKB-KW"/>
</dbReference>
<comment type="subcellular location">
    <subcellularLocation>
        <location evidence="1">Cell envelope</location>
    </subcellularLocation>
</comment>
<evidence type="ECO:0000256" key="5">
    <source>
        <dbReference type="ARBA" id="ARBA00023004"/>
    </source>
</evidence>
<feature type="transmembrane region" description="Helical" evidence="8">
    <location>
        <begin position="268"/>
        <end position="289"/>
    </location>
</feature>
<dbReference type="AlphaFoldDB" id="A0A484HJK5"/>
<keyword evidence="3" id="KW-0479">Metal-binding</keyword>
<dbReference type="EMBL" id="CAACVI010000009">
    <property type="protein sequence ID" value="VEN73397.1"/>
    <property type="molecule type" value="Genomic_DNA"/>
</dbReference>
<organism evidence="10">
    <name type="scientific">uncultured Desulfobacteraceae bacterium</name>
    <dbReference type="NCBI Taxonomy" id="218296"/>
    <lineage>
        <taxon>Bacteria</taxon>
        <taxon>Pseudomonadati</taxon>
        <taxon>Thermodesulfobacteriota</taxon>
        <taxon>Desulfobacteria</taxon>
        <taxon>Desulfobacterales</taxon>
        <taxon>Desulfobacteraceae</taxon>
        <taxon>environmental samples</taxon>
    </lineage>
</organism>
<sequence>MSVSRRKFLGWMGAAAAGSALGRSAWGAPHTHFSGHPDSLGVLYDSAFCIGCRKCEEACQEVNGLPEPRRPFSDLGVLEKKRRTDAGAFTVVNRYDAGPGKGTPRGRTVYRKIQCNHCLEPACASACFVKAFKKTKSGAVTYDPSVCVGCRYCMIACPFGIPAYEYDDAFSPEIKKCHMCHDRVEKGLLPGCVEKCPAQALTFGKRRLLLETARQRIMKKPERYVDHIYGEHEMGGTSWLYLSGVPFSEMGMREDLGVVPAPKFTSGALGAVPMVVSLWPVLLTGVYAMNKRKEKIAQKEKREAVQTALAEAGEEASQKLSAAIKKAEKDKKAAIEREVKKALEEASKEDEAPETKEEAS</sequence>
<evidence type="ECO:0000259" key="9">
    <source>
        <dbReference type="PROSITE" id="PS51379"/>
    </source>
</evidence>
<evidence type="ECO:0000256" key="6">
    <source>
        <dbReference type="ARBA" id="ARBA00023014"/>
    </source>
</evidence>
<keyword evidence="7" id="KW-0175">Coiled coil</keyword>
<name>A0A484HJK5_9BACT</name>
<dbReference type="PANTHER" id="PTHR43545:SF4">
    <property type="entry name" value="IRON-SULFUR PROTEIN"/>
    <property type="match status" value="1"/>
</dbReference>
<dbReference type="CDD" id="cd10561">
    <property type="entry name" value="HybA_like"/>
    <property type="match status" value="1"/>
</dbReference>
<keyword evidence="8" id="KW-0472">Membrane</keyword>
<dbReference type="Gene3D" id="3.30.70.20">
    <property type="match status" value="2"/>
</dbReference>
<dbReference type="PANTHER" id="PTHR43545">
    <property type="entry name" value="FORMATE DEHYDROGENASE, NITRATE-INDUCIBLE, IRON-SULFUR SUBUNIT"/>
    <property type="match status" value="1"/>
</dbReference>
<keyword evidence="8" id="KW-1133">Transmembrane helix</keyword>
<proteinExistence type="predicted"/>
<keyword evidence="2" id="KW-0004">4Fe-4S</keyword>
<dbReference type="PROSITE" id="PS00198">
    <property type="entry name" value="4FE4S_FER_1"/>
    <property type="match status" value="1"/>
</dbReference>
<feature type="domain" description="4Fe-4S ferredoxin-type" evidence="9">
    <location>
        <begin position="40"/>
        <end position="70"/>
    </location>
</feature>
<reference evidence="10" key="1">
    <citation type="submission" date="2019-01" db="EMBL/GenBank/DDBJ databases">
        <authorList>
            <consortium name="Genoscope - CEA"/>
            <person name="William W."/>
        </authorList>
    </citation>
    <scope>NUCLEOTIDE SEQUENCE</scope>
    <source>
        <strain evidence="10">CR-1</strain>
    </source>
</reference>